<dbReference type="InterPro" id="IPR044298">
    <property type="entry name" value="MIG/MutY"/>
</dbReference>
<sequence>MARKRRHSDTSNDSDDSWHASDEPSTSSRSQTRATAFTKRTRVQPRTKARAPGRLNIPKPELVASESEHPVTPLAFQDQPHSASVHRLSNPDPLRTALLAWYDKVHDARGMPWRKPYNSSLTQEERAQRAYEVPTRFFSLDSIPPTDKWSLPLSRGTQVWISEIMLQQTQVATVIPYYNKWMSKFPTINDLAASNIDTVNGLWKGLGYYSRAARLLSGAKKAVDELGGRLPDNAKDMEAKIPGIGRYSAGAICSIAYNQCVPVLDGNVHRLLSRLLALHAPPKGKQTLDVLWAGATAMVEQTGRPGDLNQALIELGSTVCKVRDPSCGSCPLQKWCVAYQHHDPQGKDGNGISDMEDLCTLCEPLQGPPIVTTYPMKAERRKAREELDIVNVIEWHSASSSARWFLLVKRPEVGLLAGLYEFPTSAAVPVTSSATAIREIPHTLLSELLSVPLQPLSKTKKPPKPPPETEETAPHSADDLRIVQIKPAGDVIHIFSHIKKTYRVQWVLLEGGSPDPPTLTRPIPAGGDEPGGQPSRTKSTDQARKKIKGKGKVPASRHHEQASATLEAKWTLMDDVPNTKSVPLSLRLGLMRIYTNKTSLPEVSGPAC</sequence>
<feature type="domain" description="HhH-GPD" evidence="15">
    <location>
        <begin position="165"/>
        <end position="318"/>
    </location>
</feature>
<dbReference type="Proteomes" id="UP001212997">
    <property type="component" value="Unassembled WGS sequence"/>
</dbReference>
<dbReference type="InterPro" id="IPR003265">
    <property type="entry name" value="HhH-GPD_domain"/>
</dbReference>
<evidence type="ECO:0000259" key="15">
    <source>
        <dbReference type="SMART" id="SM00478"/>
    </source>
</evidence>
<dbReference type="GO" id="GO:0046872">
    <property type="term" value="F:metal ion binding"/>
    <property type="evidence" value="ECO:0007669"/>
    <property type="project" value="UniProtKB-KW"/>
</dbReference>
<evidence type="ECO:0000256" key="7">
    <source>
        <dbReference type="ARBA" id="ARBA00022723"/>
    </source>
</evidence>
<name>A0AAD5YD09_9APHY</name>
<dbReference type="GO" id="GO:0006285">
    <property type="term" value="P:base-excision repair, AP site formation"/>
    <property type="evidence" value="ECO:0007669"/>
    <property type="project" value="UniProtKB-ARBA"/>
</dbReference>
<evidence type="ECO:0000256" key="10">
    <source>
        <dbReference type="ARBA" id="ARBA00023004"/>
    </source>
</evidence>
<evidence type="ECO:0000256" key="6">
    <source>
        <dbReference type="ARBA" id="ARBA00022485"/>
    </source>
</evidence>
<dbReference type="Pfam" id="PF00730">
    <property type="entry name" value="HhH-GPD"/>
    <property type="match status" value="1"/>
</dbReference>
<dbReference type="InterPro" id="IPR004036">
    <property type="entry name" value="Endonuclease-III-like_CS2"/>
</dbReference>
<comment type="caution">
    <text evidence="16">The sequence shown here is derived from an EMBL/GenBank/DDBJ whole genome shotgun (WGS) entry which is preliminary data.</text>
</comment>
<evidence type="ECO:0000256" key="8">
    <source>
        <dbReference type="ARBA" id="ARBA00022763"/>
    </source>
</evidence>
<comment type="catalytic activity">
    <reaction evidence="1">
        <text>Hydrolyzes free adenine bases from 7,8-dihydro-8-oxoguanine:adenine mismatched double-stranded DNA, leaving an apurinic site.</text>
        <dbReference type="EC" id="3.2.2.31"/>
    </reaction>
</comment>
<keyword evidence="8" id="KW-0227">DNA damage</keyword>
<keyword evidence="11" id="KW-0411">Iron-sulfur</keyword>
<evidence type="ECO:0000256" key="1">
    <source>
        <dbReference type="ARBA" id="ARBA00000843"/>
    </source>
</evidence>
<feature type="region of interest" description="Disordered" evidence="14">
    <location>
        <begin position="1"/>
        <end position="55"/>
    </location>
</feature>
<comment type="cofactor">
    <cofactor evidence="2">
        <name>[4Fe-4S] cluster</name>
        <dbReference type="ChEBI" id="CHEBI:49883"/>
    </cofactor>
</comment>
<dbReference type="EMBL" id="JANAWD010000860">
    <property type="protein sequence ID" value="KAJ3475415.1"/>
    <property type="molecule type" value="Genomic_DNA"/>
</dbReference>
<evidence type="ECO:0000256" key="12">
    <source>
        <dbReference type="ARBA" id="ARBA00023204"/>
    </source>
</evidence>
<accession>A0AAD5YD09</accession>
<keyword evidence="17" id="KW-1185">Reference proteome</keyword>
<feature type="compositionally biased region" description="Basic residues" evidence="14">
    <location>
        <begin position="39"/>
        <end position="51"/>
    </location>
</feature>
<dbReference type="GO" id="GO:0032357">
    <property type="term" value="F:oxidized purine DNA binding"/>
    <property type="evidence" value="ECO:0007669"/>
    <property type="project" value="TreeGrafter"/>
</dbReference>
<reference evidence="16" key="1">
    <citation type="submission" date="2022-07" db="EMBL/GenBank/DDBJ databases">
        <title>Genome Sequence of Physisporinus lineatus.</title>
        <authorList>
            <person name="Buettner E."/>
        </authorList>
    </citation>
    <scope>NUCLEOTIDE SEQUENCE</scope>
    <source>
        <strain evidence="16">VT162</strain>
    </source>
</reference>
<dbReference type="InterPro" id="IPR023170">
    <property type="entry name" value="HhH_base_excis_C"/>
</dbReference>
<dbReference type="GO" id="GO:0034039">
    <property type="term" value="F:8-oxo-7,8-dihydroguanine DNA N-glycosylase activity"/>
    <property type="evidence" value="ECO:0007669"/>
    <property type="project" value="TreeGrafter"/>
</dbReference>
<dbReference type="PANTHER" id="PTHR42944:SF1">
    <property type="entry name" value="ADENINE DNA GLYCOSYLASE"/>
    <property type="match status" value="1"/>
</dbReference>
<dbReference type="SMART" id="SM00478">
    <property type="entry name" value="ENDO3c"/>
    <property type="match status" value="1"/>
</dbReference>
<dbReference type="Gene3D" id="1.10.1670.10">
    <property type="entry name" value="Helix-hairpin-Helix base-excision DNA repair enzymes (C-terminal)"/>
    <property type="match status" value="1"/>
</dbReference>
<dbReference type="GO" id="GO:0035485">
    <property type="term" value="F:adenine/guanine mispair binding"/>
    <property type="evidence" value="ECO:0007669"/>
    <property type="project" value="TreeGrafter"/>
</dbReference>
<dbReference type="Gene3D" id="1.10.340.30">
    <property type="entry name" value="Hypothetical protein, domain 2"/>
    <property type="match status" value="1"/>
</dbReference>
<evidence type="ECO:0000256" key="14">
    <source>
        <dbReference type="SAM" id="MobiDB-lite"/>
    </source>
</evidence>
<dbReference type="GO" id="GO:0000701">
    <property type="term" value="F:purine-specific mismatch base pair DNA N-glycosylase activity"/>
    <property type="evidence" value="ECO:0007669"/>
    <property type="project" value="UniProtKB-EC"/>
</dbReference>
<evidence type="ECO:0000256" key="4">
    <source>
        <dbReference type="ARBA" id="ARBA00012045"/>
    </source>
</evidence>
<keyword evidence="9" id="KW-0378">Hydrolase</keyword>
<keyword evidence="10" id="KW-0408">Iron</keyword>
<protein>
    <recommendedName>
        <fullName evidence="5">Adenine DNA glycosylase</fullName>
        <ecNumber evidence="4">3.2.2.31</ecNumber>
    </recommendedName>
</protein>
<dbReference type="AlphaFoldDB" id="A0AAD5YD09"/>
<evidence type="ECO:0000256" key="13">
    <source>
        <dbReference type="ARBA" id="ARBA00023295"/>
    </source>
</evidence>
<dbReference type="FunFam" id="1.10.340.30:FF:000002">
    <property type="entry name" value="Adenine DNA glycosylase"/>
    <property type="match status" value="1"/>
</dbReference>
<evidence type="ECO:0000256" key="11">
    <source>
        <dbReference type="ARBA" id="ARBA00023014"/>
    </source>
</evidence>
<dbReference type="PANTHER" id="PTHR42944">
    <property type="entry name" value="ADENINE DNA GLYCOSYLASE"/>
    <property type="match status" value="1"/>
</dbReference>
<evidence type="ECO:0000256" key="9">
    <source>
        <dbReference type="ARBA" id="ARBA00022801"/>
    </source>
</evidence>
<dbReference type="Gene3D" id="3.90.79.10">
    <property type="entry name" value="Nucleoside Triphosphate Pyrophosphohydrolase"/>
    <property type="match status" value="1"/>
</dbReference>
<dbReference type="SUPFAM" id="SSF55811">
    <property type="entry name" value="Nudix"/>
    <property type="match status" value="1"/>
</dbReference>
<dbReference type="CDD" id="cd00056">
    <property type="entry name" value="ENDO3c"/>
    <property type="match status" value="1"/>
</dbReference>
<gene>
    <name evidence="16" type="ORF">NLI96_g11853</name>
</gene>
<keyword evidence="7" id="KW-0479">Metal-binding</keyword>
<dbReference type="InterPro" id="IPR015797">
    <property type="entry name" value="NUDIX_hydrolase-like_dom_sf"/>
</dbReference>
<comment type="similarity">
    <text evidence="3">Belongs to the Nth/MutY family.</text>
</comment>
<feature type="region of interest" description="Disordered" evidence="14">
    <location>
        <begin position="454"/>
        <end position="479"/>
    </location>
</feature>
<dbReference type="EC" id="3.2.2.31" evidence="4"/>
<dbReference type="InterPro" id="IPR003651">
    <property type="entry name" value="Endonuclease3_FeS-loop_motif"/>
</dbReference>
<keyword evidence="13" id="KW-0326">Glycosidase</keyword>
<proteinExistence type="inferred from homology"/>
<evidence type="ECO:0000256" key="5">
    <source>
        <dbReference type="ARBA" id="ARBA00022023"/>
    </source>
</evidence>
<organism evidence="16 17">
    <name type="scientific">Meripilus lineatus</name>
    <dbReference type="NCBI Taxonomy" id="2056292"/>
    <lineage>
        <taxon>Eukaryota</taxon>
        <taxon>Fungi</taxon>
        <taxon>Dikarya</taxon>
        <taxon>Basidiomycota</taxon>
        <taxon>Agaricomycotina</taxon>
        <taxon>Agaricomycetes</taxon>
        <taxon>Polyporales</taxon>
        <taxon>Meripilaceae</taxon>
        <taxon>Meripilus</taxon>
    </lineage>
</organism>
<keyword evidence="6" id="KW-0004">4Fe-4S</keyword>
<dbReference type="GO" id="GO:0006298">
    <property type="term" value="P:mismatch repair"/>
    <property type="evidence" value="ECO:0007669"/>
    <property type="project" value="TreeGrafter"/>
</dbReference>
<dbReference type="SMART" id="SM00525">
    <property type="entry name" value="FES"/>
    <property type="match status" value="1"/>
</dbReference>
<dbReference type="GO" id="GO:0051539">
    <property type="term" value="F:4 iron, 4 sulfur cluster binding"/>
    <property type="evidence" value="ECO:0007669"/>
    <property type="project" value="UniProtKB-KW"/>
</dbReference>
<dbReference type="InterPro" id="IPR011257">
    <property type="entry name" value="DNA_glycosylase"/>
</dbReference>
<evidence type="ECO:0000256" key="3">
    <source>
        <dbReference type="ARBA" id="ARBA00008343"/>
    </source>
</evidence>
<dbReference type="SUPFAM" id="SSF48150">
    <property type="entry name" value="DNA-glycosylase"/>
    <property type="match status" value="1"/>
</dbReference>
<dbReference type="PROSITE" id="PS01155">
    <property type="entry name" value="ENDONUCLEASE_III_2"/>
    <property type="match status" value="1"/>
</dbReference>
<evidence type="ECO:0000313" key="16">
    <source>
        <dbReference type="EMBL" id="KAJ3475415.1"/>
    </source>
</evidence>
<dbReference type="GO" id="GO:0005634">
    <property type="term" value="C:nucleus"/>
    <property type="evidence" value="ECO:0007669"/>
    <property type="project" value="TreeGrafter"/>
</dbReference>
<feature type="region of interest" description="Disordered" evidence="14">
    <location>
        <begin position="513"/>
        <end position="561"/>
    </location>
</feature>
<keyword evidence="12" id="KW-0234">DNA repair</keyword>
<evidence type="ECO:0000313" key="17">
    <source>
        <dbReference type="Proteomes" id="UP001212997"/>
    </source>
</evidence>
<evidence type="ECO:0000256" key="2">
    <source>
        <dbReference type="ARBA" id="ARBA00001966"/>
    </source>
</evidence>
<feature type="compositionally biased region" description="Low complexity" evidence="14">
    <location>
        <begin position="25"/>
        <end position="38"/>
    </location>
</feature>